<dbReference type="Gene3D" id="1.10.10.10">
    <property type="entry name" value="Winged helix-like DNA-binding domain superfamily/Winged helix DNA-binding domain"/>
    <property type="match status" value="1"/>
</dbReference>
<dbReference type="SUPFAM" id="SSF46894">
    <property type="entry name" value="C-terminal effector domain of the bipartite response regulators"/>
    <property type="match status" value="1"/>
</dbReference>
<evidence type="ECO:0000259" key="3">
    <source>
        <dbReference type="Pfam" id="PF08281"/>
    </source>
</evidence>
<name>A0A0U1MLE7_STAAU</name>
<accession>A0A0U1MLE7</accession>
<evidence type="ECO:0000313" key="8">
    <source>
        <dbReference type="Proteomes" id="UP000433366"/>
    </source>
</evidence>
<gene>
    <name evidence="4" type="ORF">BN1321_240183</name>
    <name evidence="5" type="ORF">GO793_10940</name>
    <name evidence="6" type="ORF">GO941_05090</name>
</gene>
<evidence type="ECO:0000313" key="6">
    <source>
        <dbReference type="EMBL" id="MVL44864.1"/>
    </source>
</evidence>
<dbReference type="GO" id="GO:0006352">
    <property type="term" value="P:DNA-templated transcription initiation"/>
    <property type="evidence" value="ECO:0007669"/>
    <property type="project" value="InterPro"/>
</dbReference>
<evidence type="ECO:0000256" key="1">
    <source>
        <dbReference type="ARBA" id="ARBA00023015"/>
    </source>
</evidence>
<dbReference type="Proteomes" id="UP000039437">
    <property type="component" value="Unassembled WGS sequence"/>
</dbReference>
<keyword evidence="2" id="KW-0804">Transcription</keyword>
<sequence>MKDLLIEYRKTRLCVLNKIKSLEYKVDEEDKLSIYKDILKDIDYTIEWLTCGHEPGNYNAIDRSQCYLVDNDVINKAFSESMYKKNSDVEYNDIINDVNNKVSYALMKLTPKELECFIMVKCEGLSLKQTADLLEVKKPTIQKYMDRINKKIDFQLCNNLFLSN</sequence>
<evidence type="ECO:0000313" key="4">
    <source>
        <dbReference type="EMBL" id="CRI10045.1"/>
    </source>
</evidence>
<dbReference type="EMBL" id="WPVZ01000332">
    <property type="protein sequence ID" value="MVL44864.1"/>
    <property type="molecule type" value="Genomic_DNA"/>
</dbReference>
<dbReference type="AlphaFoldDB" id="A0A0U1MLE7"/>
<evidence type="ECO:0000313" key="9">
    <source>
        <dbReference type="Proteomes" id="UP000434412"/>
    </source>
</evidence>
<dbReference type="GO" id="GO:0016987">
    <property type="term" value="F:sigma factor activity"/>
    <property type="evidence" value="ECO:0007669"/>
    <property type="project" value="InterPro"/>
</dbReference>
<evidence type="ECO:0000313" key="5">
    <source>
        <dbReference type="EMBL" id="MVI56365.1"/>
    </source>
</evidence>
<dbReference type="EMBL" id="WPRH01000593">
    <property type="protein sequence ID" value="MVI56365.1"/>
    <property type="molecule type" value="Genomic_DNA"/>
</dbReference>
<feature type="domain" description="RNA polymerase sigma factor 70 region 4 type 2" evidence="3">
    <location>
        <begin position="102"/>
        <end position="148"/>
    </location>
</feature>
<dbReference type="RefSeq" id="WP_000653929.1">
    <property type="nucleotide sequence ID" value="NZ_CP089497.1"/>
</dbReference>
<evidence type="ECO:0000313" key="7">
    <source>
        <dbReference type="Proteomes" id="UP000039437"/>
    </source>
</evidence>
<protein>
    <submittedName>
        <fullName evidence="5">RNA polymerase subunit sigma-70</fullName>
    </submittedName>
    <submittedName>
        <fullName evidence="4">Sigma-70, region 4</fullName>
    </submittedName>
</protein>
<dbReference type="InterPro" id="IPR016032">
    <property type="entry name" value="Sig_transdc_resp-reg_C-effctor"/>
</dbReference>
<proteinExistence type="predicted"/>
<dbReference type="GO" id="GO:0003677">
    <property type="term" value="F:DNA binding"/>
    <property type="evidence" value="ECO:0007669"/>
    <property type="project" value="InterPro"/>
</dbReference>
<dbReference type="PATRIC" id="fig|1280.3385.peg.2310"/>
<dbReference type="EMBL" id="CVOQ01000017">
    <property type="protein sequence ID" value="CRI10045.1"/>
    <property type="molecule type" value="Genomic_DNA"/>
</dbReference>
<dbReference type="Pfam" id="PF08281">
    <property type="entry name" value="Sigma70_r4_2"/>
    <property type="match status" value="1"/>
</dbReference>
<dbReference type="InterPro" id="IPR013249">
    <property type="entry name" value="RNA_pol_sigma70_r4_t2"/>
</dbReference>
<evidence type="ECO:0000256" key="2">
    <source>
        <dbReference type="ARBA" id="ARBA00023163"/>
    </source>
</evidence>
<keyword evidence="1" id="KW-0805">Transcription regulation</keyword>
<dbReference type="Proteomes" id="UP000433366">
    <property type="component" value="Unassembled WGS sequence"/>
</dbReference>
<reference evidence="8 9" key="2">
    <citation type="submission" date="2019-11" db="EMBL/GenBank/DDBJ databases">
        <title>Implementation of targeted gown and glove precautions to prevent Staphylococcus aureus acquisition in community-based nursing homes.</title>
        <authorList>
            <person name="Stine O.C."/>
        </authorList>
    </citation>
    <scope>NUCLEOTIDE SEQUENCE [LARGE SCALE GENOMIC DNA]</scope>
    <source>
        <strain evidence="6 9">S_2023.LVRQ.AN</strain>
        <strain evidence="5 8">S_4031.LGMP.AI</strain>
    </source>
</reference>
<dbReference type="Proteomes" id="UP000434412">
    <property type="component" value="Unassembled WGS sequence"/>
</dbReference>
<dbReference type="InterPro" id="IPR036388">
    <property type="entry name" value="WH-like_DNA-bd_sf"/>
</dbReference>
<organism evidence="4 7">
    <name type="scientific">Staphylococcus aureus</name>
    <dbReference type="NCBI Taxonomy" id="1280"/>
    <lineage>
        <taxon>Bacteria</taxon>
        <taxon>Bacillati</taxon>
        <taxon>Bacillota</taxon>
        <taxon>Bacilli</taxon>
        <taxon>Bacillales</taxon>
        <taxon>Staphylococcaceae</taxon>
        <taxon>Staphylococcus</taxon>
    </lineage>
</organism>
<reference evidence="4 7" key="1">
    <citation type="submission" date="2015-04" db="EMBL/GenBank/DDBJ databases">
        <authorList>
            <person name="Syromyatnikov M.Y."/>
            <person name="Popov V.N."/>
        </authorList>
    </citation>
    <scope>NUCLEOTIDE SEQUENCE [LARGE SCALE GENOMIC DNA]</scope>
    <source>
        <strain evidence="4 7">AH1</strain>
    </source>
</reference>